<dbReference type="Pfam" id="PF13855">
    <property type="entry name" value="LRR_8"/>
    <property type="match status" value="1"/>
</dbReference>
<keyword evidence="1" id="KW-0433">Leucine-rich repeat</keyword>
<dbReference type="GeneID" id="73469077"/>
<accession>A0A8J5QL95</accession>
<comment type="caution">
    <text evidence="4">The sequence shown here is derived from an EMBL/GenBank/DDBJ whole genome shotgun (WGS) entry which is preliminary data.</text>
</comment>
<dbReference type="OrthoDB" id="4090081at2759"/>
<dbReference type="SMART" id="SM00369">
    <property type="entry name" value="LRR_TYP"/>
    <property type="match status" value="4"/>
</dbReference>
<dbReference type="PROSITE" id="PS50181">
    <property type="entry name" value="FBOX"/>
    <property type="match status" value="1"/>
</dbReference>
<name>A0A8J5QL95_9ASCO</name>
<evidence type="ECO:0000313" key="4">
    <source>
        <dbReference type="EMBL" id="KAG7664213.1"/>
    </source>
</evidence>
<dbReference type="InterPro" id="IPR050333">
    <property type="entry name" value="SLRP"/>
</dbReference>
<keyword evidence="5" id="KW-1185">Reference proteome</keyword>
<proteinExistence type="predicted"/>
<dbReference type="PANTHER" id="PTHR45712:SF31">
    <property type="entry name" value="PODOCAN"/>
    <property type="match status" value="1"/>
</dbReference>
<evidence type="ECO:0000256" key="2">
    <source>
        <dbReference type="ARBA" id="ARBA00022737"/>
    </source>
</evidence>
<keyword evidence="2" id="KW-0677">Repeat</keyword>
<dbReference type="AlphaFoldDB" id="A0A8J5QL95"/>
<dbReference type="InterPro" id="IPR003591">
    <property type="entry name" value="Leu-rich_rpt_typical-subtyp"/>
</dbReference>
<dbReference type="RefSeq" id="XP_049264445.1">
    <property type="nucleotide sequence ID" value="XM_049406009.1"/>
</dbReference>
<sequence>MSLPYKMMLDSLPVEVIEKILEYVKLEGLIQLIEHNQFLSQNLNIKAAMNQLICNTNISYNNRITQPSFLHMYCRTPTYIDKNSLQFLPRISSLFNIIDYCIEEHLQSSITISFYIWLLKDIDEFLSTITSINNSVDSKMRFNIEIEFNRGLLYNLSLNYIFDVLADHLGQGIESITVYNYSGSFTFHIARFPKLRNIWFEDSNVKFGQSFQFATDMKTLTIHPNSFGWNNNHPVYLHKSVPHSLQRLKLGSCVIKEKSINYGIPQDLESLDLTRVGDRTDFQYIRPLIEQNLSNNLKELSVDYLWGAESRVMDLDIILFDIPENFQKMQQLNRFAIIGLNRSIDFSSFKLTDLTIKGTQHSRIINECHFPITLKKLDISNNHLADLSNIDKNLPELLEHLNIADNPIDWDLYIPKFEKFNKLKNLKLSNTHVRSHLTKIIFPDSIVELSLEVNQISSIENVRFPENLSNLGIGSNLIKHVHRPSFPPGLKTVHLTENKLSGPLDLSKNSSGKELNIEILYLNYTLLSNIQEINLPNNLRILNFDYCIMKNISNIEFPASILELSLSACEISTMKNISWESGSRLRYICLSHNELSKFDIKFPPSVETINLAGNKISTVNPNVFNNLENLQTLILSSNKFERFVYQFNSISLRSLDLSFNNIRILNVAFPKNSITELRSINLCSNKLTNLTPVMIGHDRDLTFHNKLIEIDITDNRIKADDIEKTVGEFPSSLKCLFVGYTGERDRFGYDIASNIIEGRYCPTKRVDVPIHE</sequence>
<organism evidence="4 5">
    <name type="scientific">[Candida] subhashii</name>
    <dbReference type="NCBI Taxonomy" id="561895"/>
    <lineage>
        <taxon>Eukaryota</taxon>
        <taxon>Fungi</taxon>
        <taxon>Dikarya</taxon>
        <taxon>Ascomycota</taxon>
        <taxon>Saccharomycotina</taxon>
        <taxon>Pichiomycetes</taxon>
        <taxon>Debaryomycetaceae</taxon>
        <taxon>Spathaspora</taxon>
    </lineage>
</organism>
<dbReference type="EMBL" id="JAGSYN010000103">
    <property type="protein sequence ID" value="KAG7664213.1"/>
    <property type="molecule type" value="Genomic_DNA"/>
</dbReference>
<evidence type="ECO:0000313" key="5">
    <source>
        <dbReference type="Proteomes" id="UP000694255"/>
    </source>
</evidence>
<gene>
    <name evidence="4" type="ORF">J8A68_002276</name>
</gene>
<dbReference type="PROSITE" id="PS51450">
    <property type="entry name" value="LRR"/>
    <property type="match status" value="1"/>
</dbReference>
<dbReference type="Proteomes" id="UP000694255">
    <property type="component" value="Unassembled WGS sequence"/>
</dbReference>
<dbReference type="InterPro" id="IPR001611">
    <property type="entry name" value="Leu-rich_rpt"/>
</dbReference>
<evidence type="ECO:0000259" key="3">
    <source>
        <dbReference type="PROSITE" id="PS50181"/>
    </source>
</evidence>
<evidence type="ECO:0000256" key="1">
    <source>
        <dbReference type="ARBA" id="ARBA00022614"/>
    </source>
</evidence>
<feature type="domain" description="F-box" evidence="3">
    <location>
        <begin position="6"/>
        <end position="32"/>
    </location>
</feature>
<dbReference type="InterPro" id="IPR001810">
    <property type="entry name" value="F-box_dom"/>
</dbReference>
<dbReference type="SMART" id="SM00365">
    <property type="entry name" value="LRR_SD22"/>
    <property type="match status" value="4"/>
</dbReference>
<reference evidence="4 5" key="1">
    <citation type="journal article" date="2021" name="DNA Res.">
        <title>Genome analysis of Candida subhashii reveals its hybrid nature and dual mitochondrial genome conformations.</title>
        <authorList>
            <person name="Mixao V."/>
            <person name="Hegedusova E."/>
            <person name="Saus E."/>
            <person name="Pryszcz L.P."/>
            <person name="Cillingova A."/>
            <person name="Nosek J."/>
            <person name="Gabaldon T."/>
        </authorList>
    </citation>
    <scope>NUCLEOTIDE SEQUENCE [LARGE SCALE GENOMIC DNA]</scope>
    <source>
        <strain evidence="4 5">CBS 10753</strain>
    </source>
</reference>
<dbReference type="PANTHER" id="PTHR45712">
    <property type="entry name" value="AGAP008170-PA"/>
    <property type="match status" value="1"/>
</dbReference>
<protein>
    <recommendedName>
        <fullName evidence="3">F-box domain-containing protein</fullName>
    </recommendedName>
</protein>